<dbReference type="SUPFAM" id="SSF53335">
    <property type="entry name" value="S-adenosyl-L-methionine-dependent methyltransferases"/>
    <property type="match status" value="1"/>
</dbReference>
<accession>A0AAC9YX85</accession>
<evidence type="ECO:0000256" key="2">
    <source>
        <dbReference type="ARBA" id="ARBA00022679"/>
    </source>
</evidence>
<evidence type="ECO:0000256" key="5">
    <source>
        <dbReference type="HAMAP-Rule" id="MF_02126"/>
    </source>
</evidence>
<dbReference type="PANTHER" id="PTHR18895:SF74">
    <property type="entry name" value="MTRF1L RELEASE FACTOR GLUTAMINE METHYLTRANSFERASE"/>
    <property type="match status" value="1"/>
</dbReference>
<comment type="function">
    <text evidence="5">Methylates the class 1 translation termination release factors RF1/PrfA and RF2/PrfB on the glutamine residue of the universally conserved GGQ motif.</text>
</comment>
<dbReference type="InterPro" id="IPR019874">
    <property type="entry name" value="RF_methyltr_PrmC"/>
</dbReference>
<feature type="binding site" evidence="5">
    <location>
        <position position="151"/>
    </location>
    <ligand>
        <name>S-adenosyl-L-methionine</name>
        <dbReference type="ChEBI" id="CHEBI:59789"/>
    </ligand>
</feature>
<feature type="domain" description="Release factor glutamine methyltransferase N-terminal" evidence="7">
    <location>
        <begin position="7"/>
        <end position="82"/>
    </location>
</feature>
<dbReference type="NCBIfam" id="TIGR00536">
    <property type="entry name" value="hemK_fam"/>
    <property type="match status" value="1"/>
</dbReference>
<reference evidence="8 9" key="1">
    <citation type="submission" date="2016-07" db="EMBL/GenBank/DDBJ databases">
        <title>High microdiversification within the ubiquitous acI lineage of Actinobacteria.</title>
        <authorList>
            <person name="Neuenschwander S.M."/>
            <person name="Salcher M."/>
            <person name="Ghai R."/>
            <person name="Pernthaler J."/>
        </authorList>
    </citation>
    <scope>NUCLEOTIDE SEQUENCE [LARGE SCALE GENOMIC DNA]</scope>
    <source>
        <strain evidence="8">MMS-IIB-76</strain>
    </source>
</reference>
<evidence type="ECO:0000313" key="8">
    <source>
        <dbReference type="EMBL" id="ASY22220.1"/>
    </source>
</evidence>
<dbReference type="Pfam" id="PF05175">
    <property type="entry name" value="MTS"/>
    <property type="match status" value="1"/>
</dbReference>
<dbReference type="Gene3D" id="1.10.8.10">
    <property type="entry name" value="DNA helicase RuvA subunit, C-terminal domain"/>
    <property type="match status" value="1"/>
</dbReference>
<evidence type="ECO:0000259" key="6">
    <source>
        <dbReference type="Pfam" id="PF05175"/>
    </source>
</evidence>
<proteinExistence type="inferred from homology"/>
<dbReference type="InterPro" id="IPR050320">
    <property type="entry name" value="N5-glutamine_MTase"/>
</dbReference>
<comment type="catalytic activity">
    <reaction evidence="4 5">
        <text>L-glutaminyl-[peptide chain release factor] + S-adenosyl-L-methionine = N(5)-methyl-L-glutaminyl-[peptide chain release factor] + S-adenosyl-L-homocysteine + H(+)</text>
        <dbReference type="Rhea" id="RHEA:42896"/>
        <dbReference type="Rhea" id="RHEA-COMP:10271"/>
        <dbReference type="Rhea" id="RHEA-COMP:10272"/>
        <dbReference type="ChEBI" id="CHEBI:15378"/>
        <dbReference type="ChEBI" id="CHEBI:30011"/>
        <dbReference type="ChEBI" id="CHEBI:57856"/>
        <dbReference type="ChEBI" id="CHEBI:59789"/>
        <dbReference type="ChEBI" id="CHEBI:61891"/>
        <dbReference type="EC" id="2.1.1.297"/>
    </reaction>
</comment>
<dbReference type="GO" id="GO:0003676">
    <property type="term" value="F:nucleic acid binding"/>
    <property type="evidence" value="ECO:0007669"/>
    <property type="project" value="InterPro"/>
</dbReference>
<keyword evidence="2 5" id="KW-0808">Transferase</keyword>
<dbReference type="GO" id="GO:0032259">
    <property type="term" value="P:methylation"/>
    <property type="evidence" value="ECO:0007669"/>
    <property type="project" value="UniProtKB-KW"/>
</dbReference>
<dbReference type="AlphaFoldDB" id="A0AAC9YX85"/>
<dbReference type="Gene3D" id="3.40.50.150">
    <property type="entry name" value="Vaccinia Virus protein VP39"/>
    <property type="match status" value="1"/>
</dbReference>
<dbReference type="PROSITE" id="PS00092">
    <property type="entry name" value="N6_MTASE"/>
    <property type="match status" value="1"/>
</dbReference>
<dbReference type="NCBIfam" id="TIGR03534">
    <property type="entry name" value="RF_mod_PrmC"/>
    <property type="match status" value="1"/>
</dbReference>
<dbReference type="HAMAP" id="MF_02126">
    <property type="entry name" value="RF_methyltr_PrmC"/>
    <property type="match status" value="1"/>
</dbReference>
<feature type="domain" description="Methyltransferase small" evidence="6">
    <location>
        <begin position="105"/>
        <end position="201"/>
    </location>
</feature>
<keyword evidence="3 5" id="KW-0949">S-adenosyl-L-methionine</keyword>
<feature type="binding site" evidence="5">
    <location>
        <begin position="193"/>
        <end position="196"/>
    </location>
    <ligand>
        <name>substrate</name>
    </ligand>
</feature>
<feature type="binding site" evidence="5">
    <location>
        <position position="193"/>
    </location>
    <ligand>
        <name>S-adenosyl-L-methionine</name>
        <dbReference type="ChEBI" id="CHEBI:59789"/>
    </ligand>
</feature>
<protein>
    <recommendedName>
        <fullName evidence="5">Release factor glutamine methyltransferase</fullName>
        <shortName evidence="5">RF MTase</shortName>
        <ecNumber evidence="5">2.1.1.297</ecNumber>
    </recommendedName>
    <alternativeName>
        <fullName evidence="5">N5-glutamine methyltransferase PrmC</fullName>
    </alternativeName>
    <alternativeName>
        <fullName evidence="5">Protein-(glutamine-N5) MTase PrmC</fullName>
    </alternativeName>
    <alternativeName>
        <fullName evidence="5">Protein-glutamine N-methyltransferase PrmC</fullName>
    </alternativeName>
</protein>
<dbReference type="EC" id="2.1.1.297" evidence="5"/>
<comment type="similarity">
    <text evidence="5">Belongs to the protein N5-glutamine methyltransferase family. PrmC subfamily.</text>
</comment>
<dbReference type="EMBL" id="CP016778">
    <property type="protein sequence ID" value="ASY22220.1"/>
    <property type="molecule type" value="Genomic_DNA"/>
</dbReference>
<dbReference type="Pfam" id="PF17827">
    <property type="entry name" value="PrmC_N"/>
    <property type="match status" value="1"/>
</dbReference>
<organism evidence="8 9">
    <name type="scientific">Candidatus Planktophila versatilis</name>
    <dbReference type="NCBI Taxonomy" id="1884905"/>
    <lineage>
        <taxon>Bacteria</taxon>
        <taxon>Bacillati</taxon>
        <taxon>Actinomycetota</taxon>
        <taxon>Actinomycetes</taxon>
        <taxon>Candidatus Nanopelagicales</taxon>
        <taxon>Candidatus Nanopelagicaceae</taxon>
        <taxon>Candidatus Planktophila</taxon>
    </lineage>
</organism>
<dbReference type="InterPro" id="IPR002052">
    <property type="entry name" value="DNA_methylase_N6_adenine_CS"/>
</dbReference>
<evidence type="ECO:0000256" key="3">
    <source>
        <dbReference type="ARBA" id="ARBA00022691"/>
    </source>
</evidence>
<feature type="binding site" evidence="5">
    <location>
        <begin position="128"/>
        <end position="132"/>
    </location>
    <ligand>
        <name>S-adenosyl-L-methionine</name>
        <dbReference type="ChEBI" id="CHEBI:59789"/>
    </ligand>
</feature>
<dbReference type="RefSeq" id="WP_095696759.1">
    <property type="nucleotide sequence ID" value="NZ_CP016778.1"/>
</dbReference>
<evidence type="ECO:0000256" key="4">
    <source>
        <dbReference type="ARBA" id="ARBA00048391"/>
    </source>
</evidence>
<comment type="caution">
    <text evidence="5">Lacks conserved residue(s) required for the propagation of feature annotation.</text>
</comment>
<evidence type="ECO:0000256" key="1">
    <source>
        <dbReference type="ARBA" id="ARBA00022603"/>
    </source>
</evidence>
<dbReference type="InterPro" id="IPR004556">
    <property type="entry name" value="HemK-like"/>
</dbReference>
<name>A0AAC9YX85_9ACTN</name>
<dbReference type="InterPro" id="IPR029063">
    <property type="entry name" value="SAM-dependent_MTases_sf"/>
</dbReference>
<dbReference type="InterPro" id="IPR007848">
    <property type="entry name" value="Small_mtfrase_dom"/>
</dbReference>
<sequence length="284" mass="30855">MELTFKEFLRSGKEQLSAAGFAEVEAEHLLAHTLGLTRMDLHNPLTVENALTAIGDISIVEETFWKLLDRRCANEPLQYLTGVAYFRHLEIKVGPGVLVPRPESELLVESVLTHIEKLSGAVSVVDLGAGSGALALAIATEAPNTHVIAVEKSAEAIYWLKENISFIDEKVRIVESDVSTALDGVKCDVVIANPPYIADGQELPADVREHEPAIALFGGADGMKAPRLFIAASARLLKPGGFLAIEHHESQGDEIAAVLNIDFQDILLHQDLTGRPRFTTAVRR</sequence>
<dbReference type="PANTHER" id="PTHR18895">
    <property type="entry name" value="HEMK METHYLTRANSFERASE"/>
    <property type="match status" value="1"/>
</dbReference>
<evidence type="ECO:0000313" key="9">
    <source>
        <dbReference type="Proteomes" id="UP000217194"/>
    </source>
</evidence>
<dbReference type="GO" id="GO:0102559">
    <property type="term" value="F:peptide chain release factor N(5)-glutamine methyltransferase activity"/>
    <property type="evidence" value="ECO:0007669"/>
    <property type="project" value="UniProtKB-EC"/>
</dbReference>
<dbReference type="InterPro" id="IPR040758">
    <property type="entry name" value="PrmC_N"/>
</dbReference>
<dbReference type="Proteomes" id="UP000217194">
    <property type="component" value="Chromosome"/>
</dbReference>
<gene>
    <name evidence="5" type="primary">prmC</name>
    <name evidence="8" type="ORF">A1sIIB76_01160</name>
</gene>
<keyword evidence="1 5" id="KW-0489">Methyltransferase</keyword>
<dbReference type="CDD" id="cd02440">
    <property type="entry name" value="AdoMet_MTases"/>
    <property type="match status" value="1"/>
</dbReference>
<evidence type="ECO:0000259" key="7">
    <source>
        <dbReference type="Pfam" id="PF17827"/>
    </source>
</evidence>